<dbReference type="PANTHER" id="PTHR34060:SF1">
    <property type="entry name" value="POLYKETIDE CYCLASE _ DEHYDRASE AND LIPID TRANSPORT PROTEIN"/>
    <property type="match status" value="1"/>
</dbReference>
<evidence type="ECO:0000256" key="1">
    <source>
        <dbReference type="ARBA" id="ARBA00008918"/>
    </source>
</evidence>
<keyword evidence="5" id="KW-1185">Reference proteome</keyword>
<dbReference type="PANTHER" id="PTHR34060">
    <property type="entry name" value="POLYKETIDE CYCLASE / DEHYDRASE AND LIPID TRANSPORT PROTEIN"/>
    <property type="match status" value="1"/>
</dbReference>
<comment type="caution">
    <text evidence="4">The sequence shown here is derived from an EMBL/GenBank/DDBJ whole genome shotgun (WGS) entry which is preliminary data.</text>
</comment>
<proteinExistence type="inferred from homology"/>
<dbReference type="Pfam" id="PF03364">
    <property type="entry name" value="Polyketide_cyc"/>
    <property type="match status" value="1"/>
</dbReference>
<sequence>MKRRTAASLLALGCAPCTWTAAEAQLRIESASQGEGVVVTAFADMQVDPRTAWSVISDYDNLAEFIPDMQSSRVVQRDGDRLLVDQAGHFGFLFFQQAVAVRLEVVESPRQHIVARAVSGNLRQMEGRYALEVLATGEVRLSYAGLLEPEFPLPPVVGKAVMRRVMTRQFNALVKEIVRRDAAAGALPVPR</sequence>
<protein>
    <submittedName>
        <fullName evidence="4">SRPBCC family protein</fullName>
    </submittedName>
</protein>
<dbReference type="InterPro" id="IPR005031">
    <property type="entry name" value="COQ10_START"/>
</dbReference>
<keyword evidence="2" id="KW-0732">Signal</keyword>
<name>A0ABT8S0S2_9BURK</name>
<evidence type="ECO:0000313" key="5">
    <source>
        <dbReference type="Proteomes" id="UP001169027"/>
    </source>
</evidence>
<gene>
    <name evidence="4" type="ORF">Q2T77_09530</name>
</gene>
<dbReference type="Gene3D" id="3.30.530.20">
    <property type="match status" value="1"/>
</dbReference>
<evidence type="ECO:0000256" key="2">
    <source>
        <dbReference type="SAM" id="SignalP"/>
    </source>
</evidence>
<dbReference type="EMBL" id="JAUKVY010000005">
    <property type="protein sequence ID" value="MDO1532527.1"/>
    <property type="molecule type" value="Genomic_DNA"/>
</dbReference>
<evidence type="ECO:0000313" key="4">
    <source>
        <dbReference type="EMBL" id="MDO1532527.1"/>
    </source>
</evidence>
<organism evidence="4 5">
    <name type="scientific">Variovorax ginsengisoli</name>
    <dbReference type="NCBI Taxonomy" id="363844"/>
    <lineage>
        <taxon>Bacteria</taxon>
        <taxon>Pseudomonadati</taxon>
        <taxon>Pseudomonadota</taxon>
        <taxon>Betaproteobacteria</taxon>
        <taxon>Burkholderiales</taxon>
        <taxon>Comamonadaceae</taxon>
        <taxon>Variovorax</taxon>
    </lineage>
</organism>
<evidence type="ECO:0000259" key="3">
    <source>
        <dbReference type="Pfam" id="PF03364"/>
    </source>
</evidence>
<accession>A0ABT8S0S2</accession>
<dbReference type="Proteomes" id="UP001169027">
    <property type="component" value="Unassembled WGS sequence"/>
</dbReference>
<reference evidence="4" key="1">
    <citation type="submission" date="2023-06" db="EMBL/GenBank/DDBJ databases">
        <authorList>
            <person name="Jiang Y."/>
            <person name="Liu Q."/>
        </authorList>
    </citation>
    <scope>NUCLEOTIDE SEQUENCE</scope>
    <source>
        <strain evidence="4">CGMCC 1.12090</strain>
    </source>
</reference>
<dbReference type="InterPro" id="IPR023393">
    <property type="entry name" value="START-like_dom_sf"/>
</dbReference>
<feature type="signal peptide" evidence="2">
    <location>
        <begin position="1"/>
        <end position="21"/>
    </location>
</feature>
<feature type="chain" id="PRO_5047492835" evidence="2">
    <location>
        <begin position="22"/>
        <end position="191"/>
    </location>
</feature>
<dbReference type="RefSeq" id="WP_301807291.1">
    <property type="nucleotide sequence ID" value="NZ_JAUJZH010000005.1"/>
</dbReference>
<comment type="similarity">
    <text evidence="1">Belongs to the ribosome association toxin RatA family.</text>
</comment>
<feature type="domain" description="Coenzyme Q-binding protein COQ10 START" evidence="3">
    <location>
        <begin position="46"/>
        <end position="173"/>
    </location>
</feature>
<dbReference type="SUPFAM" id="SSF55961">
    <property type="entry name" value="Bet v1-like"/>
    <property type="match status" value="1"/>
</dbReference>